<keyword evidence="9 10" id="KW-0472">Membrane</keyword>
<dbReference type="AlphaFoldDB" id="A0A1P8JSC6"/>
<accession>A0A1P8JSC6</accession>
<comment type="subcellular location">
    <subcellularLocation>
        <location evidence="10">Cell inner membrane</location>
    </subcellularLocation>
    <subcellularLocation>
        <location evidence="2">Cell membrane</location>
        <topology evidence="2">Single-pass membrane protein</topology>
    </subcellularLocation>
</comment>
<evidence type="ECO:0000256" key="11">
    <source>
        <dbReference type="SAM" id="MobiDB-lite"/>
    </source>
</evidence>
<keyword evidence="12" id="KW-0969">Cilium</keyword>
<evidence type="ECO:0000313" key="12">
    <source>
        <dbReference type="EMBL" id="APW36649.1"/>
    </source>
</evidence>
<keyword evidence="10" id="KW-0997">Cell inner membrane</keyword>
<evidence type="ECO:0000256" key="5">
    <source>
        <dbReference type="ARBA" id="ARBA00022500"/>
    </source>
</evidence>
<keyword evidence="13" id="KW-1185">Reference proteome</keyword>
<dbReference type="GO" id="GO:0071978">
    <property type="term" value="P:bacterial-type flagellum-dependent swarming motility"/>
    <property type="evidence" value="ECO:0007669"/>
    <property type="project" value="TreeGrafter"/>
</dbReference>
<evidence type="ECO:0000256" key="4">
    <source>
        <dbReference type="ARBA" id="ARBA00022475"/>
    </source>
</evidence>
<dbReference type="GO" id="GO:0006935">
    <property type="term" value="P:chemotaxis"/>
    <property type="evidence" value="ECO:0007669"/>
    <property type="project" value="UniProtKB-KW"/>
</dbReference>
<comment type="similarity">
    <text evidence="3 10">Belongs to the FliL family.</text>
</comment>
<evidence type="ECO:0000256" key="3">
    <source>
        <dbReference type="ARBA" id="ARBA00008281"/>
    </source>
</evidence>
<name>A0A1P8JSC6_9BURK</name>
<feature type="transmembrane region" description="Helical" evidence="10">
    <location>
        <begin position="17"/>
        <end position="38"/>
    </location>
</feature>
<keyword evidence="12" id="KW-0282">Flagellum</keyword>
<keyword evidence="7 10" id="KW-0283">Flagellar rotation</keyword>
<keyword evidence="4" id="KW-1003">Cell membrane</keyword>
<dbReference type="EMBL" id="CP019236">
    <property type="protein sequence ID" value="APW36649.1"/>
    <property type="molecule type" value="Genomic_DNA"/>
</dbReference>
<keyword evidence="8 10" id="KW-1133">Transmembrane helix</keyword>
<reference evidence="12 13" key="1">
    <citation type="submission" date="2017-01" db="EMBL/GenBank/DDBJ databases">
        <authorList>
            <person name="Mah S.A."/>
            <person name="Swanson W.J."/>
            <person name="Moy G.W."/>
            <person name="Vacquier V.D."/>
        </authorList>
    </citation>
    <scope>NUCLEOTIDE SEQUENCE [LARGE SCALE GENOMIC DNA]</scope>
    <source>
        <strain evidence="12 13">DCY110</strain>
    </source>
</reference>
<evidence type="ECO:0000256" key="2">
    <source>
        <dbReference type="ARBA" id="ARBA00004162"/>
    </source>
</evidence>
<dbReference type="PANTHER" id="PTHR35091:SF2">
    <property type="entry name" value="FLAGELLAR PROTEIN FLIL"/>
    <property type="match status" value="1"/>
</dbReference>
<evidence type="ECO:0000313" key="13">
    <source>
        <dbReference type="Proteomes" id="UP000186609"/>
    </source>
</evidence>
<dbReference type="PANTHER" id="PTHR35091">
    <property type="entry name" value="FLAGELLAR PROTEIN FLIL"/>
    <property type="match status" value="1"/>
</dbReference>
<keyword evidence="5 10" id="KW-0145">Chemotaxis</keyword>
<organism evidence="12 13">
    <name type="scientific">Rhodoferax koreensis</name>
    <dbReference type="NCBI Taxonomy" id="1842727"/>
    <lineage>
        <taxon>Bacteria</taxon>
        <taxon>Pseudomonadati</taxon>
        <taxon>Pseudomonadota</taxon>
        <taxon>Betaproteobacteria</taxon>
        <taxon>Burkholderiales</taxon>
        <taxon>Comamonadaceae</taxon>
        <taxon>Rhodoferax</taxon>
    </lineage>
</organism>
<dbReference type="RefSeq" id="WP_076197289.1">
    <property type="nucleotide sequence ID" value="NZ_CP019236.1"/>
</dbReference>
<dbReference type="GO" id="GO:0005886">
    <property type="term" value="C:plasma membrane"/>
    <property type="evidence" value="ECO:0007669"/>
    <property type="project" value="UniProtKB-SubCell"/>
</dbReference>
<keyword evidence="12" id="KW-0966">Cell projection</keyword>
<evidence type="ECO:0000256" key="9">
    <source>
        <dbReference type="ARBA" id="ARBA00023136"/>
    </source>
</evidence>
<feature type="region of interest" description="Disordered" evidence="11">
    <location>
        <begin position="148"/>
        <end position="174"/>
    </location>
</feature>
<proteinExistence type="inferred from homology"/>
<dbReference type="Proteomes" id="UP000186609">
    <property type="component" value="Chromosome"/>
</dbReference>
<feature type="compositionally biased region" description="Basic and acidic residues" evidence="11">
    <location>
        <begin position="157"/>
        <end position="166"/>
    </location>
</feature>
<comment type="function">
    <text evidence="1 10">Controls the rotational direction of flagella during chemotaxis.</text>
</comment>
<dbReference type="KEGG" id="rhy:RD110_05075"/>
<keyword evidence="6 10" id="KW-0812">Transmembrane</keyword>
<evidence type="ECO:0000256" key="6">
    <source>
        <dbReference type="ARBA" id="ARBA00022692"/>
    </source>
</evidence>
<dbReference type="GO" id="GO:0009425">
    <property type="term" value="C:bacterial-type flagellum basal body"/>
    <property type="evidence" value="ECO:0007669"/>
    <property type="project" value="InterPro"/>
</dbReference>
<gene>
    <name evidence="12" type="ORF">RD110_05075</name>
</gene>
<sequence length="189" mass="20363">MSATDAVPAPKPKGKKMLVIIIAVVLLLVAAGGGWFVFGRKAASEDGEDAPVEHVAEKHNAPPVYLPMENMVVNLADPGGEKFAQIGITIETTDQKTSDAVKGYLPNIRSSVLMLISQRTSEELLSKDGKEKLARDVLREVSRPLGYTVEDDDAVDEAPKKKSEKPARKKARAAPNPVTGILFSSFIIQ</sequence>
<evidence type="ECO:0000256" key="1">
    <source>
        <dbReference type="ARBA" id="ARBA00002254"/>
    </source>
</evidence>
<dbReference type="InterPro" id="IPR005503">
    <property type="entry name" value="FliL"/>
</dbReference>
<evidence type="ECO:0000256" key="8">
    <source>
        <dbReference type="ARBA" id="ARBA00022989"/>
    </source>
</evidence>
<dbReference type="Pfam" id="PF03748">
    <property type="entry name" value="FliL"/>
    <property type="match status" value="1"/>
</dbReference>
<dbReference type="STRING" id="1842727.RD110_05075"/>
<protein>
    <recommendedName>
        <fullName evidence="10">Flagellar protein FliL</fullName>
    </recommendedName>
</protein>
<evidence type="ECO:0000256" key="7">
    <source>
        <dbReference type="ARBA" id="ARBA00022779"/>
    </source>
</evidence>
<evidence type="ECO:0000256" key="10">
    <source>
        <dbReference type="RuleBase" id="RU364125"/>
    </source>
</evidence>